<dbReference type="EMBL" id="MLAK01000849">
    <property type="protein sequence ID" value="OHT02872.1"/>
    <property type="molecule type" value="Genomic_DNA"/>
</dbReference>
<accession>A0A1J4JWP0</accession>
<evidence type="ECO:0000256" key="1">
    <source>
        <dbReference type="SAM" id="Coils"/>
    </source>
</evidence>
<gene>
    <name evidence="3" type="ORF">TRFO_06916</name>
</gene>
<evidence type="ECO:0000313" key="4">
    <source>
        <dbReference type="Proteomes" id="UP000179807"/>
    </source>
</evidence>
<dbReference type="PANTHER" id="PTHR32059">
    <property type="entry name" value="RAB11-BINDING PROTEIN RELCH"/>
    <property type="match status" value="1"/>
</dbReference>
<dbReference type="AlphaFoldDB" id="A0A1J4JWP0"/>
<feature type="region of interest" description="Disordered" evidence="2">
    <location>
        <begin position="242"/>
        <end position="271"/>
    </location>
</feature>
<dbReference type="Gene3D" id="1.25.10.10">
    <property type="entry name" value="Leucine-rich Repeat Variant"/>
    <property type="match status" value="2"/>
</dbReference>
<feature type="compositionally biased region" description="Polar residues" evidence="2">
    <location>
        <begin position="254"/>
        <end position="271"/>
    </location>
</feature>
<dbReference type="OrthoDB" id="1695393at2759"/>
<dbReference type="RefSeq" id="XP_068356008.1">
    <property type="nucleotide sequence ID" value="XM_068493383.1"/>
</dbReference>
<dbReference type="Proteomes" id="UP000179807">
    <property type="component" value="Unassembled WGS sequence"/>
</dbReference>
<comment type="caution">
    <text evidence="3">The sequence shown here is derived from an EMBL/GenBank/DDBJ whole genome shotgun (WGS) entry which is preliminary data.</text>
</comment>
<protein>
    <submittedName>
        <fullName evidence="3">Uncharacterized protein</fullName>
    </submittedName>
</protein>
<keyword evidence="4" id="KW-1185">Reference proteome</keyword>
<evidence type="ECO:0000313" key="3">
    <source>
        <dbReference type="EMBL" id="OHT02872.1"/>
    </source>
</evidence>
<dbReference type="GeneID" id="94828087"/>
<dbReference type="GO" id="GO:0032367">
    <property type="term" value="P:intracellular cholesterol transport"/>
    <property type="evidence" value="ECO:0007669"/>
    <property type="project" value="InterPro"/>
</dbReference>
<dbReference type="SUPFAM" id="SSF48371">
    <property type="entry name" value="ARM repeat"/>
    <property type="match status" value="1"/>
</dbReference>
<evidence type="ECO:0000256" key="2">
    <source>
        <dbReference type="SAM" id="MobiDB-lite"/>
    </source>
</evidence>
<dbReference type="InterPro" id="IPR006594">
    <property type="entry name" value="LisH"/>
</dbReference>
<dbReference type="GO" id="GO:0055037">
    <property type="term" value="C:recycling endosome"/>
    <property type="evidence" value="ECO:0007669"/>
    <property type="project" value="TreeGrafter"/>
</dbReference>
<proteinExistence type="predicted"/>
<dbReference type="GO" id="GO:0005802">
    <property type="term" value="C:trans-Golgi network"/>
    <property type="evidence" value="ECO:0007669"/>
    <property type="project" value="InterPro"/>
</dbReference>
<sequence length="893" mass="100715">MDDESISQYLIDKQYFLTALELLSETYERTGVPIETLSNFFQDSANFLNFDPMHGVHDVSPDSQQNNSTEALRIKDDRISVLEHDVKVLKDSLKEAEEKIKEAKPKVEVKSPSKSLTGNIDTSEEIVIKNLILKFLQSRGFRITALSFQNEAGKTKQSSEIEVPDDVELVHLLRSFLYLQNTSKINIEIENLKKEKIEARNKISQLTVDLDVSKKTIQELEAQIKQLKEINENINNQNSQLDENQENADDSHNDSSIQNSDVKVSNNDQSVSGNQQNYIQVEINHDPPSVQLLDSVFSDIEPLIKVVDSSKKTYLINPLKTIVKNHPSREVRSQCIQLIFNMWDNPNTEQREIIVNALKDCASDTDKAESEIIPYVTQMMASSNVNVLCLVVKTVGEFSALMSMQLRYTLLLSIIRQFAEHSAPAVRRAAAEDGATLVLSLGDNEDATEKLDDLVALGKHFVFDSDADVQSAGLCAFIPAVLRFAQLRKCVGKSMFDYWLKLALSFGLTGQSQLAVLRFKLCTQVLETTTLFLLPSEPTNKQTIVCEGGTVMPDHVVVSKPDFEWITTVLPQSLPKFSPILFVPIPIKKEAAKFVTKCCKAVGQKFTEENIAPVFLKLIEESPPEPKMQNMAMFIAAVSPQCNSDTFYENAKKYLTYAANETHDFRQTDIETFFSPAFALLSSLEPTMRKYIFKLCGELVSSLRSGIRSAAMNVINEVLQTADQKEIENDIFPIVIRLAHDPDESLQFETINCIGNIARFSTISTVIDSIKELFDDWFKQKPNIKLQALRSIVAVVNDVDSQFRDQYIIPKIVDITKPEVDWGHIFDQAVIIIIQSLRSMDDISEQVIREYIIPLVQTLSETQAAQNDPMFAELKERYGLVPSEKSGFSFLKK</sequence>
<dbReference type="InterPro" id="IPR040362">
    <property type="entry name" value="RELCH"/>
</dbReference>
<organism evidence="3 4">
    <name type="scientific">Tritrichomonas foetus</name>
    <dbReference type="NCBI Taxonomy" id="1144522"/>
    <lineage>
        <taxon>Eukaryota</taxon>
        <taxon>Metamonada</taxon>
        <taxon>Parabasalia</taxon>
        <taxon>Tritrichomonadida</taxon>
        <taxon>Tritrichomonadidae</taxon>
        <taxon>Tritrichomonas</taxon>
    </lineage>
</organism>
<name>A0A1J4JWP0_9EUKA</name>
<dbReference type="InterPro" id="IPR011989">
    <property type="entry name" value="ARM-like"/>
</dbReference>
<feature type="coiled-coil region" evidence="1">
    <location>
        <begin position="79"/>
        <end position="106"/>
    </location>
</feature>
<dbReference type="PANTHER" id="PTHR32059:SF0">
    <property type="entry name" value="RAB11-BINDING PROTEIN RELCH"/>
    <property type="match status" value="1"/>
</dbReference>
<dbReference type="VEuPathDB" id="TrichDB:TRFO_06916"/>
<keyword evidence="1" id="KW-0175">Coiled coil</keyword>
<dbReference type="PROSITE" id="PS50896">
    <property type="entry name" value="LISH"/>
    <property type="match status" value="1"/>
</dbReference>
<reference evidence="3" key="1">
    <citation type="submission" date="2016-10" db="EMBL/GenBank/DDBJ databases">
        <authorList>
            <person name="Benchimol M."/>
            <person name="Almeida L.G."/>
            <person name="Vasconcelos A.T."/>
            <person name="Perreira-Neves A."/>
            <person name="Rosa I.A."/>
            <person name="Tasca T."/>
            <person name="Bogo M.R."/>
            <person name="de Souza W."/>
        </authorList>
    </citation>
    <scope>NUCLEOTIDE SEQUENCE [LARGE SCALE GENOMIC DNA]</scope>
    <source>
        <strain evidence="3">K</strain>
    </source>
</reference>
<dbReference type="InterPro" id="IPR016024">
    <property type="entry name" value="ARM-type_fold"/>
</dbReference>